<sequence length="192" mass="20141">MDFKHPHVTSRRAGSGVVRFACFSSVTVRVPFHRAVRRHRSGGARTALPSFSPVFTRRCLLGEGVRERHRAWTEGRHLGGHLRGWAADAEGCCPAAVDPPGRLVPHGVWGPAAGPPGFTFRPAATTEIWNGRSTPGARRPGNASAAVSLSRPGLATAPACRKRLAGLTVRGILRASGRGAAQGSGVCGLTSS</sequence>
<dbReference type="AlphaFoldDB" id="A0A513TZM8"/>
<reference evidence="1" key="1">
    <citation type="submission" date="2018-11" db="EMBL/GenBank/DDBJ databases">
        <authorList>
            <person name="Mo J."/>
        </authorList>
    </citation>
    <scope>NUCLEOTIDE SEQUENCE</scope>
    <source>
        <strain evidence="1">NTK97</strain>
    </source>
</reference>
<protein>
    <submittedName>
        <fullName evidence="1">Uncharacterized protein</fullName>
    </submittedName>
</protein>
<dbReference type="EMBL" id="MK240316">
    <property type="protein sequence ID" value="QDG00831.1"/>
    <property type="molecule type" value="Genomic_DNA"/>
</dbReference>
<name>A0A513TZM8_STRGR</name>
<accession>A0A513TZM8</accession>
<proteinExistence type="predicted"/>
<evidence type="ECO:0000313" key="1">
    <source>
        <dbReference type="EMBL" id="QDG00831.1"/>
    </source>
</evidence>
<organism evidence="1">
    <name type="scientific">Streptomyces griseus</name>
    <dbReference type="NCBI Taxonomy" id="1911"/>
    <lineage>
        <taxon>Bacteria</taxon>
        <taxon>Bacillati</taxon>
        <taxon>Actinomycetota</taxon>
        <taxon>Actinomycetes</taxon>
        <taxon>Kitasatosporales</taxon>
        <taxon>Streptomycetaceae</taxon>
        <taxon>Streptomyces</taxon>
    </lineage>
</organism>